<dbReference type="GO" id="GO:0005737">
    <property type="term" value="C:cytoplasm"/>
    <property type="evidence" value="ECO:0007669"/>
    <property type="project" value="UniProtKB-SubCell"/>
</dbReference>
<dbReference type="PANTHER" id="PTHR46006">
    <property type="entry name" value="RHO GUANINE NUCLEOTIDE EXCHANGE FACTOR AT 64C, ISOFORM A"/>
    <property type="match status" value="1"/>
</dbReference>
<dbReference type="CDD" id="cd08375">
    <property type="entry name" value="C2_Intersectin"/>
    <property type="match status" value="1"/>
</dbReference>
<feature type="compositionally biased region" description="Polar residues" evidence="8">
    <location>
        <begin position="325"/>
        <end position="335"/>
    </location>
</feature>
<dbReference type="PROSITE" id="PS00018">
    <property type="entry name" value="EF_HAND_1"/>
    <property type="match status" value="2"/>
</dbReference>
<dbReference type="CDD" id="cd11840">
    <property type="entry name" value="SH3_Intersectin_5"/>
    <property type="match status" value="1"/>
</dbReference>
<evidence type="ECO:0000259" key="14">
    <source>
        <dbReference type="PROSITE" id="PS50222"/>
    </source>
</evidence>
<evidence type="ECO:0000259" key="12">
    <source>
        <dbReference type="PROSITE" id="PS50010"/>
    </source>
</evidence>
<dbReference type="GO" id="GO:0035025">
    <property type="term" value="P:positive regulation of Rho protein signal transduction"/>
    <property type="evidence" value="ECO:0007669"/>
    <property type="project" value="TreeGrafter"/>
</dbReference>
<keyword evidence="5" id="KW-0106">Calcium</keyword>
<keyword evidence="2 6" id="KW-0728">SH3 domain</keyword>
<feature type="domain" description="EH" evidence="13">
    <location>
        <begin position="18"/>
        <end position="106"/>
    </location>
</feature>
<dbReference type="PROSITE" id="PS50010">
    <property type="entry name" value="DH_2"/>
    <property type="match status" value="1"/>
</dbReference>
<dbReference type="Proteomes" id="UP000515154">
    <property type="component" value="Linkage group LG15"/>
</dbReference>
<keyword evidence="4" id="KW-0254">Endocytosis</keyword>
<dbReference type="Pfam" id="PF00018">
    <property type="entry name" value="SH3_1"/>
    <property type="match status" value="2"/>
</dbReference>
<dbReference type="InterPro" id="IPR035899">
    <property type="entry name" value="DBL_dom_sf"/>
</dbReference>
<dbReference type="InterPro" id="IPR001849">
    <property type="entry name" value="PH_domain"/>
</dbReference>
<dbReference type="Pfam" id="PF00621">
    <property type="entry name" value="RhoGEF"/>
    <property type="match status" value="1"/>
</dbReference>
<dbReference type="SMART" id="SM00325">
    <property type="entry name" value="RhoGEF"/>
    <property type="match status" value="1"/>
</dbReference>
<dbReference type="SMART" id="SM00233">
    <property type="entry name" value="PH"/>
    <property type="match status" value="1"/>
</dbReference>
<evidence type="ECO:0000256" key="8">
    <source>
        <dbReference type="SAM" id="MobiDB-lite"/>
    </source>
</evidence>
<dbReference type="PRINTS" id="PR00452">
    <property type="entry name" value="SH3DOMAIN"/>
</dbReference>
<evidence type="ECO:0000256" key="2">
    <source>
        <dbReference type="ARBA" id="ARBA00022443"/>
    </source>
</evidence>
<feature type="domain" description="SH3" evidence="9">
    <location>
        <begin position="870"/>
        <end position="928"/>
    </location>
</feature>
<dbReference type="Gene3D" id="2.30.30.40">
    <property type="entry name" value="SH3 Domains"/>
    <property type="match status" value="5"/>
</dbReference>
<feature type="compositionally biased region" description="Low complexity" evidence="8">
    <location>
        <begin position="286"/>
        <end position="312"/>
    </location>
</feature>
<feature type="compositionally biased region" description="Basic and acidic residues" evidence="8">
    <location>
        <begin position="336"/>
        <end position="347"/>
    </location>
</feature>
<feature type="region of interest" description="Disordered" evidence="8">
    <location>
        <begin position="277"/>
        <end position="347"/>
    </location>
</feature>
<dbReference type="InterPro" id="IPR011993">
    <property type="entry name" value="PH-like_dom_sf"/>
</dbReference>
<dbReference type="SMART" id="SM00027">
    <property type="entry name" value="EH"/>
    <property type="match status" value="2"/>
</dbReference>
<evidence type="ECO:0000259" key="13">
    <source>
        <dbReference type="PROSITE" id="PS50031"/>
    </source>
</evidence>
<dbReference type="InterPro" id="IPR018247">
    <property type="entry name" value="EF_Hand_1_Ca_BS"/>
</dbReference>
<dbReference type="RefSeq" id="XP_036365506.1">
    <property type="nucleotide sequence ID" value="XM_036509613.1"/>
</dbReference>
<feature type="domain" description="EF-hand" evidence="14">
    <location>
        <begin position="235"/>
        <end position="270"/>
    </location>
</feature>
<dbReference type="SMART" id="SM00326">
    <property type="entry name" value="SH3"/>
    <property type="match status" value="5"/>
</dbReference>
<gene>
    <name evidence="16" type="primary">LOC115219624</name>
</gene>
<feature type="domain" description="EH" evidence="13">
    <location>
        <begin position="202"/>
        <end position="291"/>
    </location>
</feature>
<reference evidence="16" key="1">
    <citation type="submission" date="2025-08" db="UniProtKB">
        <authorList>
            <consortium name="RefSeq"/>
        </authorList>
    </citation>
    <scope>IDENTIFICATION</scope>
</reference>
<dbReference type="Gene3D" id="1.20.900.10">
    <property type="entry name" value="Dbl homology (DH) domain"/>
    <property type="match status" value="1"/>
</dbReference>
<dbReference type="FunFam" id="2.30.30.40:FF:000072">
    <property type="entry name" value="Unconventional Myosin IB"/>
    <property type="match status" value="1"/>
</dbReference>
<dbReference type="InterPro" id="IPR011992">
    <property type="entry name" value="EF-hand-dom_pair"/>
</dbReference>
<protein>
    <submittedName>
        <fullName evidence="16">Intersectin-1 isoform X1</fullName>
    </submittedName>
</protein>
<evidence type="ECO:0000259" key="11">
    <source>
        <dbReference type="PROSITE" id="PS50004"/>
    </source>
</evidence>
<dbReference type="GO" id="GO:0005085">
    <property type="term" value="F:guanyl-nucleotide exchange factor activity"/>
    <property type="evidence" value="ECO:0007669"/>
    <property type="project" value="InterPro"/>
</dbReference>
<dbReference type="CDD" id="cd11837">
    <property type="entry name" value="SH3_Intersectin_2"/>
    <property type="match status" value="1"/>
</dbReference>
<comment type="subcellular location">
    <subcellularLocation>
        <location evidence="1">Cytoplasm</location>
    </subcellularLocation>
</comment>
<feature type="compositionally biased region" description="Basic and acidic residues" evidence="8">
    <location>
        <begin position="629"/>
        <end position="638"/>
    </location>
</feature>
<dbReference type="GO" id="GO:0006897">
    <property type="term" value="P:endocytosis"/>
    <property type="evidence" value="ECO:0007669"/>
    <property type="project" value="UniProtKB-KW"/>
</dbReference>
<feature type="compositionally biased region" description="Low complexity" evidence="8">
    <location>
        <begin position="673"/>
        <end position="695"/>
    </location>
</feature>
<dbReference type="Gene3D" id="2.30.29.30">
    <property type="entry name" value="Pleckstrin-homology domain (PH domain)/Phosphotyrosine-binding domain (PTB)"/>
    <property type="match status" value="1"/>
</dbReference>
<keyword evidence="15" id="KW-1185">Reference proteome</keyword>
<accession>A0A7E6FCN3</accession>
<dbReference type="CDD" id="cd00052">
    <property type="entry name" value="EH"/>
    <property type="match status" value="2"/>
</dbReference>
<name>A0A7E6FCN3_9MOLL</name>
<evidence type="ECO:0000256" key="4">
    <source>
        <dbReference type="ARBA" id="ARBA00022583"/>
    </source>
</evidence>
<dbReference type="Pfam" id="PF16652">
    <property type="entry name" value="PH_13"/>
    <property type="match status" value="1"/>
</dbReference>
<evidence type="ECO:0000256" key="6">
    <source>
        <dbReference type="PROSITE-ProRule" id="PRU00192"/>
    </source>
</evidence>
<dbReference type="CDD" id="cd00160">
    <property type="entry name" value="RhoGEF"/>
    <property type="match status" value="1"/>
</dbReference>
<dbReference type="PROSITE" id="PS50002">
    <property type="entry name" value="SH3"/>
    <property type="match status" value="5"/>
</dbReference>
<evidence type="ECO:0000259" key="9">
    <source>
        <dbReference type="PROSITE" id="PS50002"/>
    </source>
</evidence>
<dbReference type="FunFam" id="1.10.238.10:FF:000055">
    <property type="entry name" value="Intersectin-1 isoform 1"/>
    <property type="match status" value="1"/>
</dbReference>
<dbReference type="PROSITE" id="PS50222">
    <property type="entry name" value="EF_HAND_2"/>
    <property type="match status" value="2"/>
</dbReference>
<dbReference type="InterPro" id="IPR000219">
    <property type="entry name" value="DH_dom"/>
</dbReference>
<feature type="domain" description="SH3" evidence="9">
    <location>
        <begin position="1116"/>
        <end position="1180"/>
    </location>
</feature>
<proteinExistence type="predicted"/>
<feature type="compositionally biased region" description="Polar residues" evidence="8">
    <location>
        <begin position="1193"/>
        <end position="1205"/>
    </location>
</feature>
<feature type="domain" description="C2" evidence="11">
    <location>
        <begin position="1664"/>
        <end position="1787"/>
    </location>
</feature>
<dbReference type="PANTHER" id="PTHR46006:SF6">
    <property type="entry name" value="INTERSECTIN-2 ISOFORM X1"/>
    <property type="match status" value="1"/>
</dbReference>
<dbReference type="Pfam" id="PF14604">
    <property type="entry name" value="SH3_9"/>
    <property type="match status" value="2"/>
</dbReference>
<dbReference type="PROSITE" id="PS50004">
    <property type="entry name" value="C2"/>
    <property type="match status" value="1"/>
</dbReference>
<dbReference type="InterPro" id="IPR035892">
    <property type="entry name" value="C2_domain_sf"/>
</dbReference>
<feature type="domain" description="DH" evidence="12">
    <location>
        <begin position="1301"/>
        <end position="1486"/>
    </location>
</feature>
<dbReference type="Pfam" id="PF00168">
    <property type="entry name" value="C2"/>
    <property type="match status" value="1"/>
</dbReference>
<evidence type="ECO:0000259" key="10">
    <source>
        <dbReference type="PROSITE" id="PS50003"/>
    </source>
</evidence>
<dbReference type="SUPFAM" id="SSF49562">
    <property type="entry name" value="C2 domain (Calcium/lipid-binding domain, CaLB)"/>
    <property type="match status" value="1"/>
</dbReference>
<dbReference type="SUPFAM" id="SSF47473">
    <property type="entry name" value="EF-hand"/>
    <property type="match status" value="2"/>
</dbReference>
<dbReference type="FunFam" id="2.60.40.150:FF:000029">
    <property type="entry name" value="Intersectin 1"/>
    <property type="match status" value="1"/>
</dbReference>
<dbReference type="SMART" id="SM00054">
    <property type="entry name" value="EFh"/>
    <property type="match status" value="2"/>
</dbReference>
<feature type="region of interest" description="Disordered" evidence="8">
    <location>
        <begin position="668"/>
        <end position="696"/>
    </location>
</feature>
<dbReference type="Pfam" id="PF12763">
    <property type="entry name" value="EH"/>
    <property type="match status" value="2"/>
</dbReference>
<feature type="domain" description="EF-hand" evidence="14">
    <location>
        <begin position="50"/>
        <end position="85"/>
    </location>
</feature>
<organism evidence="15 16">
    <name type="scientific">Octopus sinensis</name>
    <name type="common">East Asian common octopus</name>
    <dbReference type="NCBI Taxonomy" id="2607531"/>
    <lineage>
        <taxon>Eukaryota</taxon>
        <taxon>Metazoa</taxon>
        <taxon>Spiralia</taxon>
        <taxon>Lophotrochozoa</taxon>
        <taxon>Mollusca</taxon>
        <taxon>Cephalopoda</taxon>
        <taxon>Coleoidea</taxon>
        <taxon>Octopodiformes</taxon>
        <taxon>Octopoda</taxon>
        <taxon>Incirrata</taxon>
        <taxon>Octopodidae</taxon>
        <taxon>Octopus</taxon>
    </lineage>
</organism>
<keyword evidence="7" id="KW-0175">Coiled coil</keyword>
<dbReference type="InterPro" id="IPR051480">
    <property type="entry name" value="Endocytic_GEF_Adapter"/>
</dbReference>
<dbReference type="Gene3D" id="1.10.238.10">
    <property type="entry name" value="EF-hand"/>
    <property type="match status" value="2"/>
</dbReference>
<dbReference type="Pfam" id="PF07653">
    <property type="entry name" value="SH3_2"/>
    <property type="match status" value="1"/>
</dbReference>
<evidence type="ECO:0000256" key="1">
    <source>
        <dbReference type="ARBA" id="ARBA00004496"/>
    </source>
</evidence>
<feature type="domain" description="SH3" evidence="9">
    <location>
        <begin position="762"/>
        <end position="824"/>
    </location>
</feature>
<feature type="region of interest" description="Disordered" evidence="8">
    <location>
        <begin position="727"/>
        <end position="750"/>
    </location>
</feature>
<keyword evidence="3" id="KW-0963">Cytoplasm</keyword>
<evidence type="ECO:0000313" key="16">
    <source>
        <dbReference type="RefSeq" id="XP_036365506.1"/>
    </source>
</evidence>
<dbReference type="SUPFAM" id="SSF50044">
    <property type="entry name" value="SH3-domain"/>
    <property type="match status" value="5"/>
</dbReference>
<dbReference type="CDD" id="cd11839">
    <property type="entry name" value="SH3_Intersectin_4"/>
    <property type="match status" value="1"/>
</dbReference>
<dbReference type="SUPFAM" id="SSF50729">
    <property type="entry name" value="PH domain-like"/>
    <property type="match status" value="1"/>
</dbReference>
<evidence type="ECO:0000313" key="15">
    <source>
        <dbReference type="Proteomes" id="UP000515154"/>
    </source>
</evidence>
<dbReference type="PROSITE" id="PS50003">
    <property type="entry name" value="PH_DOMAIN"/>
    <property type="match status" value="1"/>
</dbReference>
<dbReference type="SMART" id="SM00239">
    <property type="entry name" value="C2"/>
    <property type="match status" value="1"/>
</dbReference>
<evidence type="ECO:0000256" key="7">
    <source>
        <dbReference type="SAM" id="Coils"/>
    </source>
</evidence>
<feature type="domain" description="SH3" evidence="9">
    <location>
        <begin position="1226"/>
        <end position="1285"/>
    </location>
</feature>
<dbReference type="PROSITE" id="PS50031">
    <property type="entry name" value="EH"/>
    <property type="match status" value="2"/>
</dbReference>
<evidence type="ECO:0000256" key="3">
    <source>
        <dbReference type="ARBA" id="ARBA00022490"/>
    </source>
</evidence>
<dbReference type="CDD" id="cd11838">
    <property type="entry name" value="SH3_Intersectin_3"/>
    <property type="match status" value="1"/>
</dbReference>
<sequence length="1809" mass="202977">MAGSVAGGSDVWRITGEERGKHDSQFFLLKPVNGFITGEQAKGFFMQSGLPTAVLGQIWTLADMNTDGKMDKKEFSIAMHLIKKKLQGYELPKTLPASLKADPSVMVNSYGMGQNINQQMTMPMAMTSGMGVPPMSSMMLTPLSMNPATMTTQVFANGVMSTAPSTGFTAPIIPVDAPQVRSGSFSMNQSPAPSPWVITPQKKQQYVQMFATQDRNQQGYIMGVDARPLLLNSGLPQPILAQIWNLSDVDSDGKLSCDEFCIAMHLIDVARTGQPLPAKLPPSLHPSTSNRGSRSSSLSGPSGSQPGTPGPQKDVFSDLLGHMGMSQSPTPTNGESKTDELPVTFEDRRKENFEKGQAELERRRAILQEQLKREEELRLEKERKEHEKREQQRLEQERKRQMELERQLEKQREIEREREEQRRKMMEQREAARRELERQRQMEWERQRKEHLLSEKHREYEQLETLKSQSSNLKCELEALEGKKSELAQKITQVRNGVADFTTSIERMRQSRDLKLADIERFQLQLQDLSQKYLLLQQQKEQLNLKVETAGSTPASEMHRTLSHGVEMKKNAIEKLTRELDEMEKEAKSKLLDIENATAELNGLNKQVTELQSDLMKKLQQKKNVAKHSRPDKLKEGIQRSSLEEPIQEITEGKQEGWFNADFSSMANNTQEQQQPAQQQPQQQQQQQPPQQQQAVSDIGWDAFGNQSNETNTEDTWAADITTAADNTSAAADTTTTTTTSTTPPSTITTTTTTVADSRQSSVKKQYRALYQFEARNHDELSLMPGDVIIVASAEDETVPGWVSGELDGRSGWIPKDYMEYIGDIEDTANFANGQQPATTILASEDSSFTAVQSRAVNSSPTPGQGMAAPEGLQAVALYPWKAKKENHLTFNKGDTIIVKEQQDMWWSGELNDKEGWFPKSYVKLIGTSVPKPRKRLSLTATKTLLETHAIKQQQHNLHKMNASSQNEMAVTEGSTVEENKSTTSAEKKADMPVQYVAMYNYVSDEPCDLTFNQGDVITVMAMEGDWWTGNIGDRSGIFPANYVKKMEVQEDFGGVLETVATTSIMPELAVAPAGDSTTNETATVIDDQTDLSVQQSQTPPVVDDGMLSTGQKQSKKPEIASVIASYTATGPEQLSLQPGQLIQVRKKSQSGWWEGELQARGQKRKMGWFPANYVKLLGSSSARSTPDHHQGMSPSPQLQTMGSRTGTPAPVLATATVIPAPAPQQYFEQVTCMYPYTAQNSDELTFQKDDVINVINKDDPDWWKGDLNGMIGVFPSNYVAVANSSEEFVSTGPPSLQEKLRQRAIQELISTEESYLQDMSIVDKVFRQPLKENGVLSDEEDKILFVNWQELIICNTKLVTAMRVRKTCGKSKSIQTIGDILCENLPHLSPYIRFCSCQLNAGTLLQKKTENVPEFVEVHKQCVTDPACQGMPLSSFLLKPMQRITRYPLLLKKILKHTPEEHPDHLHLVDALAKAEELCSQVNEGVREKENSNDLEWIQQHVLCEGLDEKLTFNSVTNCLGPRKFLHSGTLYKAKSNKELVGFLFNDFLLLAQSQGSNRNSFTFNIKSKAQFRMYKMPIFLNEVMLKTGTDGEYDTPCHFQLCHINQTYNLKAGSANDRGVWVKKIETASRYYLETERKKNEKAYLSPRRSRTVGRLLVILQEGISLCASSHGNAKRTGGIGRLLVVILEGINLVACDLNGKSDPYCEVSMGSQEHRTKVINGTLNPKWNDSMQFVIRDVHQDVLCISVFDRDLFSPNDFLGRTEIYTEEIYQETMLRRGPITKKLKLHEAESGEVIIRLDLQLYETT</sequence>
<dbReference type="InterPro" id="IPR002048">
    <property type="entry name" value="EF_hand_dom"/>
</dbReference>
<feature type="region of interest" description="Disordered" evidence="8">
    <location>
        <begin position="1182"/>
        <end position="1205"/>
    </location>
</feature>
<dbReference type="InterPro" id="IPR000008">
    <property type="entry name" value="C2_dom"/>
</dbReference>
<dbReference type="GO" id="GO:0005509">
    <property type="term" value="F:calcium ion binding"/>
    <property type="evidence" value="ECO:0007669"/>
    <property type="project" value="InterPro"/>
</dbReference>
<feature type="region of interest" description="Disordered" evidence="8">
    <location>
        <begin position="621"/>
        <end position="646"/>
    </location>
</feature>
<feature type="region of interest" description="Disordered" evidence="8">
    <location>
        <begin position="1092"/>
        <end position="1115"/>
    </location>
</feature>
<dbReference type="Gene3D" id="2.60.40.150">
    <property type="entry name" value="C2 domain"/>
    <property type="match status" value="1"/>
</dbReference>
<dbReference type="SUPFAM" id="SSF48065">
    <property type="entry name" value="DBL homology domain (DH-domain)"/>
    <property type="match status" value="1"/>
</dbReference>
<dbReference type="InterPro" id="IPR000261">
    <property type="entry name" value="EH_dom"/>
</dbReference>
<dbReference type="InterPro" id="IPR036028">
    <property type="entry name" value="SH3-like_dom_sf"/>
</dbReference>
<dbReference type="InterPro" id="IPR001452">
    <property type="entry name" value="SH3_domain"/>
</dbReference>
<evidence type="ECO:0000256" key="5">
    <source>
        <dbReference type="ARBA" id="ARBA00022837"/>
    </source>
</evidence>
<feature type="domain" description="PH" evidence="10">
    <location>
        <begin position="1525"/>
        <end position="1632"/>
    </location>
</feature>
<feature type="domain" description="SH3" evidence="9">
    <location>
        <begin position="991"/>
        <end position="1049"/>
    </location>
</feature>
<feature type="coiled-coil region" evidence="7">
    <location>
        <begin position="350"/>
        <end position="621"/>
    </location>
</feature>